<dbReference type="PANTHER" id="PTHR34387">
    <property type="entry name" value="SLR1258 PROTEIN"/>
    <property type="match status" value="1"/>
</dbReference>
<reference evidence="3 4" key="1">
    <citation type="submission" date="2018-09" db="EMBL/GenBank/DDBJ databases">
        <title>The complete genome sequence of Neokomagataea tanensis NBRC 106556(T).</title>
        <authorList>
            <person name="Chua K.-O."/>
            <person name="See-Too W.-S."/>
            <person name="Hong K.-W."/>
            <person name="Yin W.-F."/>
            <person name="Chan K.-G."/>
        </authorList>
    </citation>
    <scope>NUCLEOTIDE SEQUENCE [LARGE SCALE GENOMIC DNA]</scope>
    <source>
        <strain evidence="4">AH13 \ NBRC 106556</strain>
    </source>
</reference>
<feature type="chain" id="PRO_5021235577" evidence="2">
    <location>
        <begin position="27"/>
        <end position="240"/>
    </location>
</feature>
<dbReference type="AlphaFoldDB" id="A0A4Y6V757"/>
<feature type="region of interest" description="Disordered" evidence="1">
    <location>
        <begin position="213"/>
        <end position="240"/>
    </location>
</feature>
<dbReference type="InterPro" id="IPR052022">
    <property type="entry name" value="26kDa_periplasmic_antigen"/>
</dbReference>
<dbReference type="OrthoDB" id="7272540at2"/>
<keyword evidence="2" id="KW-0732">Signal</keyword>
<dbReference type="Proteomes" id="UP000317214">
    <property type="component" value="Chromosome"/>
</dbReference>
<dbReference type="KEGG" id="ntn:D5366_03750"/>
<dbReference type="Gene3D" id="3.30.110.170">
    <property type="entry name" value="Protein of unknown function (DUF541), domain 1"/>
    <property type="match status" value="1"/>
</dbReference>
<sequence length="240" mass="25524">MTYFRFALGAVCAAGLLCGLPRDVQAATQDGAAQEHVMTKLNFSVTNNVRAPATLLTAHLYARAENTSPIGAQKALNASISAAMKAVSGQAGVDARAGSYTIDDMTPEHGRTRWVARQDITLSGEDAAKVLDLAGNLQGQGLMLDGTDWSLDPNTREALLQKARLEALAKVRPQAEENAKALGLKLVRLNDVRINANFEGAVRPMMAVMRASSAPMAPPESSREEQVVSATVQVEAELEP</sequence>
<keyword evidence="4" id="KW-1185">Reference proteome</keyword>
<proteinExistence type="predicted"/>
<evidence type="ECO:0000256" key="1">
    <source>
        <dbReference type="SAM" id="MobiDB-lite"/>
    </source>
</evidence>
<dbReference type="EMBL" id="CP032485">
    <property type="protein sequence ID" value="QDH24500.1"/>
    <property type="molecule type" value="Genomic_DNA"/>
</dbReference>
<name>A0A4Y6V757_9PROT</name>
<protein>
    <submittedName>
        <fullName evidence="3">DUF541 domain-containing protein</fullName>
    </submittedName>
</protein>
<dbReference type="Gene3D" id="3.30.70.2970">
    <property type="entry name" value="Protein of unknown function (DUF541), domain 2"/>
    <property type="match status" value="1"/>
</dbReference>
<evidence type="ECO:0000313" key="4">
    <source>
        <dbReference type="Proteomes" id="UP000317214"/>
    </source>
</evidence>
<dbReference type="Pfam" id="PF04402">
    <property type="entry name" value="SIMPL"/>
    <property type="match status" value="1"/>
</dbReference>
<evidence type="ECO:0000313" key="3">
    <source>
        <dbReference type="EMBL" id="QDH24500.1"/>
    </source>
</evidence>
<evidence type="ECO:0000256" key="2">
    <source>
        <dbReference type="SAM" id="SignalP"/>
    </source>
</evidence>
<organism evidence="3 4">
    <name type="scientific">Neokomagataea tanensis</name>
    <dbReference type="NCBI Taxonomy" id="661191"/>
    <lineage>
        <taxon>Bacteria</taxon>
        <taxon>Pseudomonadati</taxon>
        <taxon>Pseudomonadota</taxon>
        <taxon>Alphaproteobacteria</taxon>
        <taxon>Acetobacterales</taxon>
        <taxon>Acetobacteraceae</taxon>
        <taxon>Neokomagataea</taxon>
    </lineage>
</organism>
<accession>A0A4Y6V757</accession>
<gene>
    <name evidence="3" type="ORF">D5366_03750</name>
</gene>
<dbReference type="InterPro" id="IPR007497">
    <property type="entry name" value="SIMPL/DUF541"/>
</dbReference>
<dbReference type="RefSeq" id="WP_141492346.1">
    <property type="nucleotide sequence ID" value="NZ_CP032485.1"/>
</dbReference>
<dbReference type="GO" id="GO:0006974">
    <property type="term" value="P:DNA damage response"/>
    <property type="evidence" value="ECO:0007669"/>
    <property type="project" value="TreeGrafter"/>
</dbReference>
<feature type="signal peptide" evidence="2">
    <location>
        <begin position="1"/>
        <end position="26"/>
    </location>
</feature>
<dbReference type="PANTHER" id="PTHR34387:SF1">
    <property type="entry name" value="PERIPLASMIC IMMUNOGENIC PROTEIN"/>
    <property type="match status" value="1"/>
</dbReference>